<dbReference type="Proteomes" id="UP000505355">
    <property type="component" value="Chromosome"/>
</dbReference>
<organism evidence="2 3">
    <name type="scientific">Mucilaginibacter mali</name>
    <dbReference type="NCBI Taxonomy" id="2740462"/>
    <lineage>
        <taxon>Bacteria</taxon>
        <taxon>Pseudomonadati</taxon>
        <taxon>Bacteroidota</taxon>
        <taxon>Sphingobacteriia</taxon>
        <taxon>Sphingobacteriales</taxon>
        <taxon>Sphingobacteriaceae</taxon>
        <taxon>Mucilaginibacter</taxon>
    </lineage>
</organism>
<proteinExistence type="predicted"/>
<name>A0A7D4PSD6_9SPHI</name>
<feature type="chain" id="PRO_5028921743" evidence="1">
    <location>
        <begin position="24"/>
        <end position="252"/>
    </location>
</feature>
<keyword evidence="3" id="KW-1185">Reference proteome</keyword>
<evidence type="ECO:0000313" key="3">
    <source>
        <dbReference type="Proteomes" id="UP000505355"/>
    </source>
</evidence>
<protein>
    <submittedName>
        <fullName evidence="2">Uncharacterized protein</fullName>
    </submittedName>
</protein>
<dbReference type="EMBL" id="CP054139">
    <property type="protein sequence ID" value="QKJ28988.1"/>
    <property type="molecule type" value="Genomic_DNA"/>
</dbReference>
<keyword evidence="1" id="KW-0732">Signal</keyword>
<reference evidence="2 3" key="1">
    <citation type="submission" date="2020-05" db="EMBL/GenBank/DDBJ databases">
        <title>Mucilaginibacter mali sp. nov.</title>
        <authorList>
            <person name="Kim H.S."/>
            <person name="Lee K.C."/>
            <person name="Suh M.K."/>
            <person name="Kim J.-S."/>
            <person name="Han K.-I."/>
            <person name="Eom M.K."/>
            <person name="Shin Y.K."/>
            <person name="Lee J.-S."/>
        </authorList>
    </citation>
    <scope>NUCLEOTIDE SEQUENCE [LARGE SCALE GENOMIC DNA]</scope>
    <source>
        <strain evidence="2 3">G2-14</strain>
    </source>
</reference>
<evidence type="ECO:0000313" key="2">
    <source>
        <dbReference type="EMBL" id="QKJ28988.1"/>
    </source>
</evidence>
<sequence length="252" mass="27905">MKKSTFKIIIPAMFLSAISVANAQKLPGKQEVSVRAPADMKTDGKLTEWDGKLQAYNNATEIYYTISNDDAKLYLTIQCKYRDIVDKILRGGIALSINHIIKKNDPEAVTITYPVLRGGDMSDATNMFARATNIKNDGKDGPVPLGELNTLLQAKSKQINIKGIKDITDPSISVYNEEGIKAVSMFDKDLTYTYELAIPLKYLNLPATQFSYHVKINAPDETPMRHDGPPAPPMPMTATAPTDFWGEYTLAK</sequence>
<feature type="signal peptide" evidence="1">
    <location>
        <begin position="1"/>
        <end position="23"/>
    </location>
</feature>
<gene>
    <name evidence="2" type="ORF">HQ865_04205</name>
</gene>
<evidence type="ECO:0000256" key="1">
    <source>
        <dbReference type="SAM" id="SignalP"/>
    </source>
</evidence>
<dbReference type="AlphaFoldDB" id="A0A7D4PSD6"/>
<accession>A0A7D4PSD6</accession>
<dbReference type="KEGG" id="mmab:HQ865_04205"/>
<dbReference type="RefSeq" id="WP_173413686.1">
    <property type="nucleotide sequence ID" value="NZ_CP054139.1"/>
</dbReference>